<dbReference type="Pfam" id="PF00201">
    <property type="entry name" value="UDPGT"/>
    <property type="match status" value="1"/>
</dbReference>
<evidence type="ECO:0000256" key="4">
    <source>
        <dbReference type="SAM" id="Phobius"/>
    </source>
</evidence>
<dbReference type="InterPro" id="IPR050271">
    <property type="entry name" value="UDP-glycosyltransferase"/>
</dbReference>
<accession>A0AAV8YVK8</accession>
<reference evidence="5" key="1">
    <citation type="journal article" date="2023" name="Insect Mol. Biol.">
        <title>Genome sequencing provides insights into the evolution of gene families encoding plant cell wall-degrading enzymes in longhorned beetles.</title>
        <authorList>
            <person name="Shin N.R."/>
            <person name="Okamura Y."/>
            <person name="Kirsch R."/>
            <person name="Pauchet Y."/>
        </authorList>
    </citation>
    <scope>NUCLEOTIDE SEQUENCE</scope>
    <source>
        <strain evidence="5">AMC_N1</strain>
    </source>
</reference>
<comment type="similarity">
    <text evidence="1">Belongs to the UDP-glycosyltransferase family.</text>
</comment>
<gene>
    <name evidence="5" type="ORF">NQ318_011395</name>
</gene>
<keyword evidence="4" id="KW-0472">Membrane</keyword>
<organism evidence="5 6">
    <name type="scientific">Aromia moschata</name>
    <dbReference type="NCBI Taxonomy" id="1265417"/>
    <lineage>
        <taxon>Eukaryota</taxon>
        <taxon>Metazoa</taxon>
        <taxon>Ecdysozoa</taxon>
        <taxon>Arthropoda</taxon>
        <taxon>Hexapoda</taxon>
        <taxon>Insecta</taxon>
        <taxon>Pterygota</taxon>
        <taxon>Neoptera</taxon>
        <taxon>Endopterygota</taxon>
        <taxon>Coleoptera</taxon>
        <taxon>Polyphaga</taxon>
        <taxon>Cucujiformia</taxon>
        <taxon>Chrysomeloidea</taxon>
        <taxon>Cerambycidae</taxon>
        <taxon>Cerambycinae</taxon>
        <taxon>Callichromatini</taxon>
        <taxon>Aromia</taxon>
    </lineage>
</organism>
<feature type="transmembrane region" description="Helical" evidence="4">
    <location>
        <begin position="443"/>
        <end position="467"/>
    </location>
</feature>
<keyword evidence="4" id="KW-0812">Transmembrane</keyword>
<evidence type="ECO:0000256" key="3">
    <source>
        <dbReference type="ARBA" id="ARBA00022679"/>
    </source>
</evidence>
<protein>
    <recommendedName>
        <fullName evidence="7">UDP-glucuronosyltransferase</fullName>
    </recommendedName>
</protein>
<dbReference type="Proteomes" id="UP001162162">
    <property type="component" value="Unassembled WGS sequence"/>
</dbReference>
<evidence type="ECO:0000313" key="6">
    <source>
        <dbReference type="Proteomes" id="UP001162162"/>
    </source>
</evidence>
<sequence length="481" mass="54883">MGAYSHFTLGFRLSKELAGRGHEVSFITAFHLERPVKNLREIFIHEIVGSLTEQKKGLYDMGKMTYLGQLRWVSNMGNFYTDLVLNNKDVQKLLTSNEQFDLVLMEDFVNKAMTIFAHRFNCPLIILAPGPTTVFNNDLFVNPSPSSYVPNLLANFGSDMTFWKRLKNTYYDIAGQLFLHYALLPEQNAILKEAVPNAPDLKSIIYNASFMLTASHISLRDASPLQPNIKEIGGYHVGPLKQLPKDLQVFLDNAKEGVIVFSMGSNLKSADFPKAKKDAVLKTFAKMKQKVLWKFEDDLPEKPDNVKIMNWIPQQEVLAHPNVILFITHVGLLGTIEAIYHGVPLLGLPVFWDQEKNIEEAVLKGFALKISFPELNEDNFACAVNELVSNPKYRQTAKMRSKIMHDQPVKQMDEAMFWIEYVIRHKGAPHLRSPGLNLRWYQLYLVDVALVVLSSITVLFVGIFYACKRVFSWKHEKSKKE</sequence>
<proteinExistence type="inferred from homology"/>
<evidence type="ECO:0008006" key="7">
    <source>
        <dbReference type="Google" id="ProtNLM"/>
    </source>
</evidence>
<dbReference type="GO" id="GO:0008194">
    <property type="term" value="F:UDP-glycosyltransferase activity"/>
    <property type="evidence" value="ECO:0007669"/>
    <property type="project" value="InterPro"/>
</dbReference>
<dbReference type="EMBL" id="JAPWTK010000045">
    <property type="protein sequence ID" value="KAJ8954702.1"/>
    <property type="molecule type" value="Genomic_DNA"/>
</dbReference>
<dbReference type="CDD" id="cd03784">
    <property type="entry name" value="GT1_Gtf-like"/>
    <property type="match status" value="1"/>
</dbReference>
<keyword evidence="6" id="KW-1185">Reference proteome</keyword>
<keyword evidence="4" id="KW-1133">Transmembrane helix</keyword>
<dbReference type="PANTHER" id="PTHR48043:SF159">
    <property type="entry name" value="EG:EG0003.4 PROTEIN-RELATED"/>
    <property type="match status" value="1"/>
</dbReference>
<keyword evidence="2" id="KW-0328">Glycosyltransferase</keyword>
<evidence type="ECO:0000256" key="1">
    <source>
        <dbReference type="ARBA" id="ARBA00009995"/>
    </source>
</evidence>
<evidence type="ECO:0000256" key="2">
    <source>
        <dbReference type="ARBA" id="ARBA00022676"/>
    </source>
</evidence>
<dbReference type="FunFam" id="3.40.50.2000:FF:000050">
    <property type="entry name" value="UDP-glucuronosyltransferase"/>
    <property type="match status" value="1"/>
</dbReference>
<comment type="caution">
    <text evidence="5">The sequence shown here is derived from an EMBL/GenBank/DDBJ whole genome shotgun (WGS) entry which is preliminary data.</text>
</comment>
<dbReference type="PANTHER" id="PTHR48043">
    <property type="entry name" value="EG:EG0003.4 PROTEIN-RELATED"/>
    <property type="match status" value="1"/>
</dbReference>
<dbReference type="AlphaFoldDB" id="A0AAV8YVK8"/>
<evidence type="ECO:0000313" key="5">
    <source>
        <dbReference type="EMBL" id="KAJ8954702.1"/>
    </source>
</evidence>
<dbReference type="Gene3D" id="3.40.50.2000">
    <property type="entry name" value="Glycogen Phosphorylase B"/>
    <property type="match status" value="2"/>
</dbReference>
<dbReference type="InterPro" id="IPR002213">
    <property type="entry name" value="UDP_glucos_trans"/>
</dbReference>
<name>A0AAV8YVK8_9CUCU</name>
<dbReference type="SUPFAM" id="SSF53756">
    <property type="entry name" value="UDP-Glycosyltransferase/glycogen phosphorylase"/>
    <property type="match status" value="1"/>
</dbReference>
<keyword evidence="3" id="KW-0808">Transferase</keyword>